<name>A0A510JC09_9FUSO</name>
<evidence type="ECO:0000313" key="2">
    <source>
        <dbReference type="EMBL" id="BBM35981.1"/>
    </source>
</evidence>
<dbReference type="Proteomes" id="UP000321606">
    <property type="component" value="Chromosome"/>
</dbReference>
<evidence type="ECO:0000256" key="1">
    <source>
        <dbReference type="SAM" id="Phobius"/>
    </source>
</evidence>
<dbReference type="RefSeq" id="WP_026737400.1">
    <property type="nucleotide sequence ID" value="NZ_AP019822.1"/>
</dbReference>
<organism evidence="2 3">
    <name type="scientific">Pseudoleptotrichia goodfellowii</name>
    <dbReference type="NCBI Taxonomy" id="157692"/>
    <lineage>
        <taxon>Bacteria</taxon>
        <taxon>Fusobacteriati</taxon>
        <taxon>Fusobacteriota</taxon>
        <taxon>Fusobacteriia</taxon>
        <taxon>Fusobacteriales</taxon>
        <taxon>Leptotrichiaceae</taxon>
        <taxon>Pseudoleptotrichia</taxon>
    </lineage>
</organism>
<keyword evidence="1" id="KW-0472">Membrane</keyword>
<accession>A0A510JC09</accession>
<keyword evidence="1" id="KW-0812">Transmembrane</keyword>
<feature type="transmembrane region" description="Helical" evidence="1">
    <location>
        <begin position="6"/>
        <end position="26"/>
    </location>
</feature>
<sequence>MLEVFLFNVTVGGLILSVAGMIGLELSENFKKEYKIVKRKNKSSNGTGKKKQSHIKIAKNEGIIDIRMSKSAEEVA</sequence>
<protein>
    <submittedName>
        <fullName evidence="2">Uncharacterized protein</fullName>
    </submittedName>
</protein>
<dbReference type="KEGG" id="lgo:JCM16774_0912"/>
<dbReference type="EMBL" id="AP019822">
    <property type="protein sequence ID" value="BBM35981.1"/>
    <property type="molecule type" value="Genomic_DNA"/>
</dbReference>
<dbReference type="STRING" id="714315.GCA_000516535_00904"/>
<keyword evidence="1" id="KW-1133">Transmembrane helix</keyword>
<evidence type="ECO:0000313" key="3">
    <source>
        <dbReference type="Proteomes" id="UP000321606"/>
    </source>
</evidence>
<dbReference type="AlphaFoldDB" id="A0A510JC09"/>
<proteinExistence type="predicted"/>
<gene>
    <name evidence="2" type="ORF">JCM16774_0912</name>
</gene>
<reference evidence="2 3" key="1">
    <citation type="submission" date="2019-07" db="EMBL/GenBank/DDBJ databases">
        <title>Complete Genome Sequence of Leptotrichia goodfellowii Strain JCM 16774.</title>
        <authorList>
            <person name="Watanabe S."/>
            <person name="Cui L."/>
        </authorList>
    </citation>
    <scope>NUCLEOTIDE SEQUENCE [LARGE SCALE GENOMIC DNA]</scope>
    <source>
        <strain evidence="2 3">JCM16774</strain>
    </source>
</reference>